<dbReference type="AlphaFoldDB" id="A0A284S5I6"/>
<dbReference type="Proteomes" id="UP000219338">
    <property type="component" value="Unassembled WGS sequence"/>
</dbReference>
<gene>
    <name evidence="2" type="ORF">ARMOST_19795</name>
</gene>
<organism evidence="2 3">
    <name type="scientific">Armillaria ostoyae</name>
    <name type="common">Armillaria root rot fungus</name>
    <dbReference type="NCBI Taxonomy" id="47428"/>
    <lineage>
        <taxon>Eukaryota</taxon>
        <taxon>Fungi</taxon>
        <taxon>Dikarya</taxon>
        <taxon>Basidiomycota</taxon>
        <taxon>Agaricomycotina</taxon>
        <taxon>Agaricomycetes</taxon>
        <taxon>Agaricomycetidae</taxon>
        <taxon>Agaricales</taxon>
        <taxon>Marasmiineae</taxon>
        <taxon>Physalacriaceae</taxon>
        <taxon>Armillaria</taxon>
    </lineage>
</organism>
<reference evidence="3" key="1">
    <citation type="journal article" date="2017" name="Nat. Ecol. Evol.">
        <title>Genome expansion and lineage-specific genetic innovations in the forest pathogenic fungi Armillaria.</title>
        <authorList>
            <person name="Sipos G."/>
            <person name="Prasanna A.N."/>
            <person name="Walter M.C."/>
            <person name="O'Connor E."/>
            <person name="Balint B."/>
            <person name="Krizsan K."/>
            <person name="Kiss B."/>
            <person name="Hess J."/>
            <person name="Varga T."/>
            <person name="Slot J."/>
            <person name="Riley R."/>
            <person name="Boka B."/>
            <person name="Rigling D."/>
            <person name="Barry K."/>
            <person name="Lee J."/>
            <person name="Mihaltcheva S."/>
            <person name="LaButti K."/>
            <person name="Lipzen A."/>
            <person name="Waldron R."/>
            <person name="Moloney N.M."/>
            <person name="Sperisen C."/>
            <person name="Kredics L."/>
            <person name="Vagvoelgyi C."/>
            <person name="Patrignani A."/>
            <person name="Fitzpatrick D."/>
            <person name="Nagy I."/>
            <person name="Doyle S."/>
            <person name="Anderson J.B."/>
            <person name="Grigoriev I.V."/>
            <person name="Gueldener U."/>
            <person name="Muensterkoetter M."/>
            <person name="Nagy L.G."/>
        </authorList>
    </citation>
    <scope>NUCLEOTIDE SEQUENCE [LARGE SCALE GENOMIC DNA]</scope>
    <source>
        <strain evidence="3">C18/9</strain>
    </source>
</reference>
<dbReference type="OrthoDB" id="2681631at2759"/>
<proteinExistence type="predicted"/>
<dbReference type="EMBL" id="FUEG01000034">
    <property type="protein sequence ID" value="SJL16275.1"/>
    <property type="molecule type" value="Genomic_DNA"/>
</dbReference>
<feature type="domain" description="Retrotransposon gag" evidence="1">
    <location>
        <begin position="23"/>
        <end position="106"/>
    </location>
</feature>
<name>A0A284S5I6_ARMOS</name>
<dbReference type="InterPro" id="IPR005162">
    <property type="entry name" value="Retrotrans_gag_dom"/>
</dbReference>
<dbReference type="Pfam" id="PF03732">
    <property type="entry name" value="Retrotrans_gag"/>
    <property type="match status" value="1"/>
</dbReference>
<dbReference type="STRING" id="47428.A0A284S5I6"/>
<evidence type="ECO:0000259" key="1">
    <source>
        <dbReference type="Pfam" id="PF03732"/>
    </source>
</evidence>
<keyword evidence="3" id="KW-1185">Reference proteome</keyword>
<evidence type="ECO:0000313" key="3">
    <source>
        <dbReference type="Proteomes" id="UP000219338"/>
    </source>
</evidence>
<evidence type="ECO:0000313" key="2">
    <source>
        <dbReference type="EMBL" id="SJL16275.1"/>
    </source>
</evidence>
<accession>A0A284S5I6</accession>
<protein>
    <recommendedName>
        <fullName evidence="1">Retrotransposon gag domain-containing protein</fullName>
    </recommendedName>
</protein>
<sequence>MDCQMYFQVHSAYMWLDPYRVAFASSYFESRAKDWWTLQLTELYSQDQGKYQFPSWFAFKQAIEEKFKDPAIKDKQKVAMYALCMTGSMTTTEYFQELEKFAKKARS</sequence>